<dbReference type="EMBL" id="JABTEG010000017">
    <property type="protein sequence ID" value="KAG4303871.1"/>
    <property type="molecule type" value="Genomic_DNA"/>
</dbReference>
<dbReference type="Proteomes" id="UP000768646">
    <property type="component" value="Unassembled WGS sequence"/>
</dbReference>
<evidence type="ECO:0000313" key="1">
    <source>
        <dbReference type="EMBL" id="KAG4303871.1"/>
    </source>
</evidence>
<reference evidence="1 2" key="1">
    <citation type="journal article" date="2021" name="Commun. Biol.">
        <title>Genomic insights into the host specific adaptation of the Pneumocystis genus.</title>
        <authorList>
            <person name="Cisse O.H."/>
            <person name="Ma L."/>
            <person name="Dekker J.P."/>
            <person name="Khil P.P."/>
            <person name="Youn J.-H."/>
            <person name="Brenchley J.M."/>
            <person name="Blair R."/>
            <person name="Pahar B."/>
            <person name="Chabe M."/>
            <person name="Van Rompay K.K.A."/>
            <person name="Keesler R."/>
            <person name="Sukura A."/>
            <person name="Hirsch V."/>
            <person name="Kutty G."/>
            <person name="Liu Y."/>
            <person name="Peng L."/>
            <person name="Chen J."/>
            <person name="Song J."/>
            <person name="Weissenbacher-Lang C."/>
            <person name="Xu J."/>
            <person name="Upham N.S."/>
            <person name="Stajich J.E."/>
            <person name="Cuomo C.A."/>
            <person name="Cushion M.T."/>
            <person name="Kovacs J.A."/>
        </authorList>
    </citation>
    <scope>NUCLEOTIDE SEQUENCE [LARGE SCALE GENOMIC DNA]</scope>
    <source>
        <strain evidence="1 2">RABM</strain>
    </source>
</reference>
<proteinExistence type="predicted"/>
<keyword evidence="2" id="KW-1185">Reference proteome</keyword>
<sequence>MLRFLRTLPVLVATAIGFCFIVFTILGNTRRSAFLDKIYLFKIDSSNIVAYKQPDARHPNVTAAENIGLGNKYYFYLWGYCEDHQHPKFTYCTDFSSGYYFDPVSILKRRLIRDAIVKLPSGTDSFINKVKISTIVVKSLYGSAIALILLLFIVSLVVSIFGLGDGVSSAVSFIAFTAMLFSLVASGCLTALIMTIKGKIENKAGYLNLVVNYGRMPIIYTWIAAYVIIVAYVVLLIMNQQIKRRRIATEKLY</sequence>
<evidence type="ECO:0000313" key="2">
    <source>
        <dbReference type="Proteomes" id="UP000768646"/>
    </source>
</evidence>
<gene>
    <name evidence="1" type="ORF">PORY_002725</name>
</gene>
<name>A0ACB7C8A8_9ASCO</name>
<protein>
    <submittedName>
        <fullName evidence="1">Uncharacterized protein</fullName>
    </submittedName>
</protein>
<comment type="caution">
    <text evidence="1">The sequence shown here is derived from an EMBL/GenBank/DDBJ whole genome shotgun (WGS) entry which is preliminary data.</text>
</comment>
<organism evidence="1 2">
    <name type="scientific">Pneumocystis oryctolagi</name>
    <dbReference type="NCBI Taxonomy" id="42067"/>
    <lineage>
        <taxon>Eukaryota</taxon>
        <taxon>Fungi</taxon>
        <taxon>Dikarya</taxon>
        <taxon>Ascomycota</taxon>
        <taxon>Taphrinomycotina</taxon>
        <taxon>Pneumocystomycetes</taxon>
        <taxon>Pneumocystaceae</taxon>
        <taxon>Pneumocystis</taxon>
    </lineage>
</organism>
<accession>A0ACB7C8A8</accession>